<dbReference type="OrthoDB" id="2688210at2759"/>
<dbReference type="Proteomes" id="UP000054538">
    <property type="component" value="Unassembled WGS sequence"/>
</dbReference>
<accession>A0A0D0CA91</accession>
<dbReference type="InParanoid" id="A0A0D0CA91"/>
<gene>
    <name evidence="2" type="ORF">PAXRUDRAFT_21963</name>
</gene>
<feature type="region of interest" description="Disordered" evidence="1">
    <location>
        <begin position="61"/>
        <end position="90"/>
    </location>
</feature>
<evidence type="ECO:0000313" key="2">
    <source>
        <dbReference type="EMBL" id="KIK72458.1"/>
    </source>
</evidence>
<organism evidence="2 3">
    <name type="scientific">Paxillus rubicundulus Ve08.2h10</name>
    <dbReference type="NCBI Taxonomy" id="930991"/>
    <lineage>
        <taxon>Eukaryota</taxon>
        <taxon>Fungi</taxon>
        <taxon>Dikarya</taxon>
        <taxon>Basidiomycota</taxon>
        <taxon>Agaricomycotina</taxon>
        <taxon>Agaricomycetes</taxon>
        <taxon>Agaricomycetidae</taxon>
        <taxon>Boletales</taxon>
        <taxon>Paxilineae</taxon>
        <taxon>Paxillaceae</taxon>
        <taxon>Paxillus</taxon>
    </lineage>
</organism>
<proteinExistence type="predicted"/>
<name>A0A0D0CA91_9AGAM</name>
<reference evidence="2 3" key="1">
    <citation type="submission" date="2014-04" db="EMBL/GenBank/DDBJ databases">
        <authorList>
            <consortium name="DOE Joint Genome Institute"/>
            <person name="Kuo A."/>
            <person name="Kohler A."/>
            <person name="Jargeat P."/>
            <person name="Nagy L.G."/>
            <person name="Floudas D."/>
            <person name="Copeland A."/>
            <person name="Barry K.W."/>
            <person name="Cichocki N."/>
            <person name="Veneault-Fourrey C."/>
            <person name="LaButti K."/>
            <person name="Lindquist E.A."/>
            <person name="Lipzen A."/>
            <person name="Lundell T."/>
            <person name="Morin E."/>
            <person name="Murat C."/>
            <person name="Sun H."/>
            <person name="Tunlid A."/>
            <person name="Henrissat B."/>
            <person name="Grigoriev I.V."/>
            <person name="Hibbett D.S."/>
            <person name="Martin F."/>
            <person name="Nordberg H.P."/>
            <person name="Cantor M.N."/>
            <person name="Hua S.X."/>
        </authorList>
    </citation>
    <scope>NUCLEOTIDE SEQUENCE [LARGE SCALE GENOMIC DNA]</scope>
    <source>
        <strain evidence="2 3">Ve08.2h10</strain>
    </source>
</reference>
<evidence type="ECO:0000256" key="1">
    <source>
        <dbReference type="SAM" id="MobiDB-lite"/>
    </source>
</evidence>
<dbReference type="AlphaFoldDB" id="A0A0D0CA91"/>
<feature type="compositionally biased region" description="Polar residues" evidence="1">
    <location>
        <begin position="80"/>
        <end position="90"/>
    </location>
</feature>
<feature type="compositionally biased region" description="Basic residues" evidence="1">
    <location>
        <begin position="65"/>
        <end position="77"/>
    </location>
</feature>
<protein>
    <submittedName>
        <fullName evidence="2">Uncharacterized protein</fullName>
    </submittedName>
</protein>
<sequence>MIPTQNPHNTIPPDYGADRFAPAWQPLVASFGISHEEAAQQLLEIWTANRNEFLDSEKKLIGSGSRKKKQHVKKKEKRIATNSYPSTTSK</sequence>
<reference evidence="3" key="2">
    <citation type="submission" date="2015-01" db="EMBL/GenBank/DDBJ databases">
        <title>Evolutionary Origins and Diversification of the Mycorrhizal Mutualists.</title>
        <authorList>
            <consortium name="DOE Joint Genome Institute"/>
            <consortium name="Mycorrhizal Genomics Consortium"/>
            <person name="Kohler A."/>
            <person name="Kuo A."/>
            <person name="Nagy L.G."/>
            <person name="Floudas D."/>
            <person name="Copeland A."/>
            <person name="Barry K.W."/>
            <person name="Cichocki N."/>
            <person name="Veneault-Fourrey C."/>
            <person name="LaButti K."/>
            <person name="Lindquist E.A."/>
            <person name="Lipzen A."/>
            <person name="Lundell T."/>
            <person name="Morin E."/>
            <person name="Murat C."/>
            <person name="Riley R."/>
            <person name="Ohm R."/>
            <person name="Sun H."/>
            <person name="Tunlid A."/>
            <person name="Henrissat B."/>
            <person name="Grigoriev I.V."/>
            <person name="Hibbett D.S."/>
            <person name="Martin F."/>
        </authorList>
    </citation>
    <scope>NUCLEOTIDE SEQUENCE [LARGE SCALE GENOMIC DNA]</scope>
    <source>
        <strain evidence="3">Ve08.2h10</strain>
    </source>
</reference>
<keyword evidence="3" id="KW-1185">Reference proteome</keyword>
<dbReference type="EMBL" id="KN830807">
    <property type="protein sequence ID" value="KIK72458.1"/>
    <property type="molecule type" value="Genomic_DNA"/>
</dbReference>
<dbReference type="HOGENOM" id="CLU_2441532_0_0_1"/>
<evidence type="ECO:0000313" key="3">
    <source>
        <dbReference type="Proteomes" id="UP000054538"/>
    </source>
</evidence>